<gene>
    <name evidence="2" type="ORF">CIK00_12400</name>
</gene>
<dbReference type="PIRSF" id="PIRSF025560">
    <property type="entry name" value="UCP025560"/>
    <property type="match status" value="1"/>
</dbReference>
<dbReference type="InterPro" id="IPR008309">
    <property type="entry name" value="YdbL"/>
</dbReference>
<evidence type="ECO:0000256" key="1">
    <source>
        <dbReference type="SAM" id="SignalP"/>
    </source>
</evidence>
<accession>A0A2N4URJ1</accession>
<dbReference type="EMBL" id="NPIB01000014">
    <property type="protein sequence ID" value="PLC57627.1"/>
    <property type="molecule type" value="Genomic_DNA"/>
</dbReference>
<dbReference type="AlphaFoldDB" id="A0A2N4URJ1"/>
<proteinExistence type="predicted"/>
<protein>
    <recommendedName>
        <fullName evidence="4">DUF1318 domain-containing protein</fullName>
    </recommendedName>
</protein>
<comment type="caution">
    <text evidence="2">The sequence shown here is derived from an EMBL/GenBank/DDBJ whole genome shotgun (WGS) entry which is preliminary data.</text>
</comment>
<dbReference type="Pfam" id="PF07027">
    <property type="entry name" value="DUF1318"/>
    <property type="match status" value="1"/>
</dbReference>
<evidence type="ECO:0008006" key="4">
    <source>
        <dbReference type="Google" id="ProtNLM"/>
    </source>
</evidence>
<dbReference type="RefSeq" id="WP_101769166.1">
    <property type="nucleotide sequence ID" value="NZ_BPPU01000002.1"/>
</dbReference>
<sequence>MKAIILKKRLLSCWLLLSLFSSSALAITLQQAKQQGLVGEANNGLIAAIKPNNNSTINHLIISVNNHRKETYQAISQSHSLSLNIIKLRAYHKAIEKTQSGHFYQNSRGAWKQKK</sequence>
<feature type="chain" id="PRO_5014626209" description="DUF1318 domain-containing protein" evidence="1">
    <location>
        <begin position="27"/>
        <end position="115"/>
    </location>
</feature>
<feature type="signal peptide" evidence="1">
    <location>
        <begin position="1"/>
        <end position="26"/>
    </location>
</feature>
<organism evidence="2 3">
    <name type="scientific">Photobacterium carnosum</name>
    <dbReference type="NCBI Taxonomy" id="2023717"/>
    <lineage>
        <taxon>Bacteria</taxon>
        <taxon>Pseudomonadati</taxon>
        <taxon>Pseudomonadota</taxon>
        <taxon>Gammaproteobacteria</taxon>
        <taxon>Vibrionales</taxon>
        <taxon>Vibrionaceae</taxon>
        <taxon>Photobacterium</taxon>
    </lineage>
</organism>
<evidence type="ECO:0000313" key="2">
    <source>
        <dbReference type="EMBL" id="PLC57627.1"/>
    </source>
</evidence>
<name>A0A2N4URJ1_9GAMM</name>
<keyword evidence="1" id="KW-0732">Signal</keyword>
<dbReference type="OrthoDB" id="9798130at2"/>
<dbReference type="Proteomes" id="UP000234420">
    <property type="component" value="Unassembled WGS sequence"/>
</dbReference>
<keyword evidence="3" id="KW-1185">Reference proteome</keyword>
<reference evidence="2 3" key="1">
    <citation type="journal article" date="2018" name="Syst. Appl. Microbiol.">
        <title>Photobacterium carnosum sp. nov., isolated from spoiled modified atmosphere packaged poultry meat.</title>
        <authorList>
            <person name="Hilgarth M."/>
            <person name="Fuertes S."/>
            <person name="Ehrmann M."/>
            <person name="Vogel R.F."/>
        </authorList>
    </citation>
    <scope>NUCLEOTIDE SEQUENCE [LARGE SCALE GENOMIC DNA]</scope>
    <source>
        <strain evidence="2 3">TMW 2.2021</strain>
    </source>
</reference>
<evidence type="ECO:0000313" key="3">
    <source>
        <dbReference type="Proteomes" id="UP000234420"/>
    </source>
</evidence>